<name>A0A8J3JFY4_9ACTN</name>
<evidence type="ECO:0000256" key="1">
    <source>
        <dbReference type="ARBA" id="ARBA00001946"/>
    </source>
</evidence>
<dbReference type="Gene3D" id="3.40.50.1010">
    <property type="entry name" value="5'-nuclease"/>
    <property type="match status" value="1"/>
</dbReference>
<evidence type="ECO:0000256" key="2">
    <source>
        <dbReference type="ARBA" id="ARBA00022649"/>
    </source>
</evidence>
<gene>
    <name evidence="8" type="ORF">Cba03nite_11260</name>
</gene>
<protein>
    <recommendedName>
        <fullName evidence="10">PIN domain-containing protein</fullName>
    </recommendedName>
</protein>
<dbReference type="PANTHER" id="PTHR33653:SF1">
    <property type="entry name" value="RIBONUCLEASE VAPC2"/>
    <property type="match status" value="1"/>
</dbReference>
<comment type="similarity">
    <text evidence="7">Belongs to the PINc/VapC protein family.</text>
</comment>
<dbReference type="Proteomes" id="UP000601223">
    <property type="component" value="Unassembled WGS sequence"/>
</dbReference>
<keyword evidence="6" id="KW-0460">Magnesium</keyword>
<dbReference type="InterPro" id="IPR050556">
    <property type="entry name" value="Type_II_TA_system_RNase"/>
</dbReference>
<dbReference type="EMBL" id="BONF01000008">
    <property type="protein sequence ID" value="GIF79777.1"/>
    <property type="molecule type" value="Genomic_DNA"/>
</dbReference>
<comment type="caution">
    <text evidence="8">The sequence shown here is derived from an EMBL/GenBank/DDBJ whole genome shotgun (WGS) entry which is preliminary data.</text>
</comment>
<organism evidence="8 9">
    <name type="scientific">Catellatospora bangladeshensis</name>
    <dbReference type="NCBI Taxonomy" id="310355"/>
    <lineage>
        <taxon>Bacteria</taxon>
        <taxon>Bacillati</taxon>
        <taxon>Actinomycetota</taxon>
        <taxon>Actinomycetes</taxon>
        <taxon>Micromonosporales</taxon>
        <taxon>Micromonosporaceae</taxon>
        <taxon>Catellatospora</taxon>
    </lineage>
</organism>
<reference evidence="8 9" key="1">
    <citation type="submission" date="2021-01" db="EMBL/GenBank/DDBJ databases">
        <title>Whole genome shotgun sequence of Catellatospora bangladeshensis NBRC 107357.</title>
        <authorList>
            <person name="Komaki H."/>
            <person name="Tamura T."/>
        </authorList>
    </citation>
    <scope>NUCLEOTIDE SEQUENCE [LARGE SCALE GENOMIC DNA]</scope>
    <source>
        <strain evidence="8 9">NBRC 107357</strain>
    </source>
</reference>
<sequence length="72" mass="7909">MPVEYLTPAMEQRAVDVQLQLADRGLHRAPGIPDLLIAAAAERAGHVLLHLDKDFELIADLTGQANERLRIA</sequence>
<keyword evidence="4" id="KW-0479">Metal-binding</keyword>
<evidence type="ECO:0000256" key="5">
    <source>
        <dbReference type="ARBA" id="ARBA00022801"/>
    </source>
</evidence>
<dbReference type="GO" id="GO:0016787">
    <property type="term" value="F:hydrolase activity"/>
    <property type="evidence" value="ECO:0007669"/>
    <property type="project" value="UniProtKB-KW"/>
</dbReference>
<dbReference type="SUPFAM" id="SSF88723">
    <property type="entry name" value="PIN domain-like"/>
    <property type="match status" value="1"/>
</dbReference>
<keyword evidence="2" id="KW-1277">Toxin-antitoxin system</keyword>
<accession>A0A8J3JFY4</accession>
<comment type="cofactor">
    <cofactor evidence="1">
        <name>Mg(2+)</name>
        <dbReference type="ChEBI" id="CHEBI:18420"/>
    </cofactor>
</comment>
<keyword evidence="9" id="KW-1185">Reference proteome</keyword>
<dbReference type="RefSeq" id="WP_239125491.1">
    <property type="nucleotide sequence ID" value="NZ_BONF01000008.1"/>
</dbReference>
<dbReference type="GO" id="GO:0004518">
    <property type="term" value="F:nuclease activity"/>
    <property type="evidence" value="ECO:0007669"/>
    <property type="project" value="UniProtKB-KW"/>
</dbReference>
<proteinExistence type="inferred from homology"/>
<evidence type="ECO:0000256" key="7">
    <source>
        <dbReference type="ARBA" id="ARBA00038093"/>
    </source>
</evidence>
<evidence type="ECO:0000256" key="6">
    <source>
        <dbReference type="ARBA" id="ARBA00022842"/>
    </source>
</evidence>
<evidence type="ECO:0000313" key="8">
    <source>
        <dbReference type="EMBL" id="GIF79777.1"/>
    </source>
</evidence>
<dbReference type="InterPro" id="IPR029060">
    <property type="entry name" value="PIN-like_dom_sf"/>
</dbReference>
<keyword evidence="5" id="KW-0378">Hydrolase</keyword>
<dbReference type="AlphaFoldDB" id="A0A8J3JFY4"/>
<keyword evidence="3" id="KW-0540">Nuclease</keyword>
<dbReference type="GO" id="GO:0046872">
    <property type="term" value="F:metal ion binding"/>
    <property type="evidence" value="ECO:0007669"/>
    <property type="project" value="UniProtKB-KW"/>
</dbReference>
<evidence type="ECO:0008006" key="10">
    <source>
        <dbReference type="Google" id="ProtNLM"/>
    </source>
</evidence>
<evidence type="ECO:0000256" key="4">
    <source>
        <dbReference type="ARBA" id="ARBA00022723"/>
    </source>
</evidence>
<evidence type="ECO:0000256" key="3">
    <source>
        <dbReference type="ARBA" id="ARBA00022722"/>
    </source>
</evidence>
<evidence type="ECO:0000313" key="9">
    <source>
        <dbReference type="Proteomes" id="UP000601223"/>
    </source>
</evidence>
<dbReference type="PANTHER" id="PTHR33653">
    <property type="entry name" value="RIBONUCLEASE VAPC2"/>
    <property type="match status" value="1"/>
</dbReference>